<dbReference type="RefSeq" id="WP_085091601.1">
    <property type="nucleotide sequence ID" value="NZ_FXAK01000009.1"/>
</dbReference>
<dbReference type="Pfam" id="PF02826">
    <property type="entry name" value="2-Hacid_dh_C"/>
    <property type="match status" value="1"/>
</dbReference>
<dbReference type="SUPFAM" id="SSF51735">
    <property type="entry name" value="NAD(P)-binding Rossmann-fold domains"/>
    <property type="match status" value="1"/>
</dbReference>
<dbReference type="STRING" id="286727.SAMN02982917_6812"/>
<dbReference type="AlphaFoldDB" id="A0A1X7HP27"/>
<keyword evidence="4" id="KW-0670">Pyruvate</keyword>
<evidence type="ECO:0000313" key="4">
    <source>
        <dbReference type="EMBL" id="SMF89638.1"/>
    </source>
</evidence>
<protein>
    <submittedName>
        <fullName evidence="4">Glyoxylate/hydroxypyruvate reductase A</fullName>
    </submittedName>
</protein>
<evidence type="ECO:0000256" key="1">
    <source>
        <dbReference type="ARBA" id="ARBA00023002"/>
    </source>
</evidence>
<dbReference type="GO" id="GO:0051287">
    <property type="term" value="F:NAD binding"/>
    <property type="evidence" value="ECO:0007669"/>
    <property type="project" value="InterPro"/>
</dbReference>
<dbReference type="CDD" id="cd12164">
    <property type="entry name" value="GDH_like_2"/>
    <property type="match status" value="1"/>
</dbReference>
<name>A0A1X7HP27_9PROT</name>
<dbReference type="InterPro" id="IPR036291">
    <property type="entry name" value="NAD(P)-bd_dom_sf"/>
</dbReference>
<dbReference type="InterPro" id="IPR029753">
    <property type="entry name" value="D-isomer_DH_CS"/>
</dbReference>
<dbReference type="GO" id="GO:0016616">
    <property type="term" value="F:oxidoreductase activity, acting on the CH-OH group of donors, NAD or NADP as acceptor"/>
    <property type="evidence" value="ECO:0007669"/>
    <property type="project" value="UniProtKB-ARBA"/>
</dbReference>
<keyword evidence="2" id="KW-0520">NAD</keyword>
<evidence type="ECO:0000256" key="2">
    <source>
        <dbReference type="ARBA" id="ARBA00023027"/>
    </source>
</evidence>
<feature type="domain" description="D-isomer specific 2-hydroxyacid dehydrogenase NAD-binding" evidence="3">
    <location>
        <begin position="103"/>
        <end position="273"/>
    </location>
</feature>
<dbReference type="EMBL" id="FXAK01000009">
    <property type="protein sequence ID" value="SMF89638.1"/>
    <property type="molecule type" value="Genomic_DNA"/>
</dbReference>
<dbReference type="Gene3D" id="3.40.50.720">
    <property type="entry name" value="NAD(P)-binding Rossmann-like Domain"/>
    <property type="match status" value="2"/>
</dbReference>
<dbReference type="PANTHER" id="PTHR43333:SF1">
    <property type="entry name" value="D-ISOMER SPECIFIC 2-HYDROXYACID DEHYDROGENASE NAD-BINDING DOMAIN-CONTAINING PROTEIN"/>
    <property type="match status" value="1"/>
</dbReference>
<evidence type="ECO:0000313" key="5">
    <source>
        <dbReference type="Proteomes" id="UP000192936"/>
    </source>
</evidence>
<evidence type="ECO:0000259" key="3">
    <source>
        <dbReference type="Pfam" id="PF02826"/>
    </source>
</evidence>
<dbReference type="PROSITE" id="PS00671">
    <property type="entry name" value="D_2_HYDROXYACID_DH_3"/>
    <property type="match status" value="1"/>
</dbReference>
<proteinExistence type="predicted"/>
<keyword evidence="1" id="KW-0560">Oxidoreductase</keyword>
<dbReference type="PANTHER" id="PTHR43333">
    <property type="entry name" value="2-HACID_DH_C DOMAIN-CONTAINING PROTEIN"/>
    <property type="match status" value="1"/>
</dbReference>
<organism evidence="4 5">
    <name type="scientific">Azospirillum oryzae</name>
    <dbReference type="NCBI Taxonomy" id="286727"/>
    <lineage>
        <taxon>Bacteria</taxon>
        <taxon>Pseudomonadati</taxon>
        <taxon>Pseudomonadota</taxon>
        <taxon>Alphaproteobacteria</taxon>
        <taxon>Rhodospirillales</taxon>
        <taxon>Azospirillaceae</taxon>
        <taxon>Azospirillum</taxon>
    </lineage>
</organism>
<sequence length="308" mass="33295">MTLLFCSGIDNADLWREALSRRLPDVTVRVWPEVGDPDDIDMALVWQPPPGIFAELPNLRLVMSLGAGVETLLADPSLPDVPLVRMVADSLSDDMAGFVALQVLRWHRHSDAFDAAQAAAVWRWLPYRPAREVSVGLLGLGELGRAAATVLGALGYRVLGWSRSPKQLDGVECFAGPGGLEAMLPRCDQLVCLLPLTADTRGILDRRLFARLPAGAVLVNAGRGDHLVEEDLLDALDRGRLGGASLDVFSEEPLPAGHPFWRHPLIRVSPHSAAATHPAQAVEQVAATLAAFRDGRPLANRVDRGRGY</sequence>
<dbReference type="Proteomes" id="UP000192936">
    <property type="component" value="Unassembled WGS sequence"/>
</dbReference>
<dbReference type="InterPro" id="IPR006140">
    <property type="entry name" value="D-isomer_DH_NAD-bd"/>
</dbReference>
<dbReference type="OrthoDB" id="9787219at2"/>
<reference evidence="4 5" key="1">
    <citation type="submission" date="2017-04" db="EMBL/GenBank/DDBJ databases">
        <authorList>
            <person name="Afonso C.L."/>
            <person name="Miller P.J."/>
            <person name="Scott M.A."/>
            <person name="Spackman E."/>
            <person name="Goraichik I."/>
            <person name="Dimitrov K.M."/>
            <person name="Suarez D.L."/>
            <person name="Swayne D.E."/>
        </authorList>
    </citation>
    <scope>NUCLEOTIDE SEQUENCE [LARGE SCALE GENOMIC DNA]</scope>
    <source>
        <strain evidence="4 5">A2P</strain>
    </source>
</reference>
<accession>A0A1X7HP27</accession>
<gene>
    <name evidence="4" type="ORF">SAMN02982917_6812</name>
</gene>